<dbReference type="EMBL" id="UINC01088422">
    <property type="protein sequence ID" value="SVC38623.1"/>
    <property type="molecule type" value="Genomic_DNA"/>
</dbReference>
<gene>
    <name evidence="2" type="ORF">METZ01_LOCUS291477</name>
</gene>
<feature type="region of interest" description="Disordered" evidence="1">
    <location>
        <begin position="45"/>
        <end position="98"/>
    </location>
</feature>
<name>A0A382LQG0_9ZZZZ</name>
<proteinExistence type="predicted"/>
<evidence type="ECO:0008006" key="3">
    <source>
        <dbReference type="Google" id="ProtNLM"/>
    </source>
</evidence>
<dbReference type="AlphaFoldDB" id="A0A382LQG0"/>
<evidence type="ECO:0000256" key="1">
    <source>
        <dbReference type="SAM" id="MobiDB-lite"/>
    </source>
</evidence>
<sequence length="98" mass="11170">MVKNGYKIFDSDTHVGPQADILAQYMTAGDLERLKAFDGFLRKSSTTGHSTYNFNTRSYTRRLGQPEAQESDPREYMTGFTAQHRRPPNPLQEDDPAE</sequence>
<accession>A0A382LQG0</accession>
<feature type="non-terminal residue" evidence="2">
    <location>
        <position position="98"/>
    </location>
</feature>
<reference evidence="2" key="1">
    <citation type="submission" date="2018-05" db="EMBL/GenBank/DDBJ databases">
        <authorList>
            <person name="Lanie J.A."/>
            <person name="Ng W.-L."/>
            <person name="Kazmierczak K.M."/>
            <person name="Andrzejewski T.M."/>
            <person name="Davidsen T.M."/>
            <person name="Wayne K.J."/>
            <person name="Tettelin H."/>
            <person name="Glass J.I."/>
            <person name="Rusch D."/>
            <person name="Podicherti R."/>
            <person name="Tsui H.-C.T."/>
            <person name="Winkler M.E."/>
        </authorList>
    </citation>
    <scope>NUCLEOTIDE SEQUENCE</scope>
</reference>
<organism evidence="2">
    <name type="scientific">marine metagenome</name>
    <dbReference type="NCBI Taxonomy" id="408172"/>
    <lineage>
        <taxon>unclassified sequences</taxon>
        <taxon>metagenomes</taxon>
        <taxon>ecological metagenomes</taxon>
    </lineage>
</organism>
<protein>
    <recommendedName>
        <fullName evidence="3">Amidohydrolase-related domain-containing protein</fullName>
    </recommendedName>
</protein>
<feature type="compositionally biased region" description="Polar residues" evidence="1">
    <location>
        <begin position="45"/>
        <end position="58"/>
    </location>
</feature>
<evidence type="ECO:0000313" key="2">
    <source>
        <dbReference type="EMBL" id="SVC38623.1"/>
    </source>
</evidence>